<proteinExistence type="predicted"/>
<organism evidence="1 2">
    <name type="scientific">Scheffersomyces spartinae</name>
    <dbReference type="NCBI Taxonomy" id="45513"/>
    <lineage>
        <taxon>Eukaryota</taxon>
        <taxon>Fungi</taxon>
        <taxon>Dikarya</taxon>
        <taxon>Ascomycota</taxon>
        <taxon>Saccharomycotina</taxon>
        <taxon>Pichiomycetes</taxon>
        <taxon>Debaryomycetaceae</taxon>
        <taxon>Scheffersomyces</taxon>
    </lineage>
</organism>
<accession>A0A9P7VAK1</accession>
<dbReference type="GeneID" id="66117953"/>
<keyword evidence="2" id="KW-1185">Reference proteome</keyword>
<gene>
    <name evidence="1" type="ORF">KQ657_004579</name>
</gene>
<evidence type="ECO:0000313" key="1">
    <source>
        <dbReference type="EMBL" id="KAG7194367.1"/>
    </source>
</evidence>
<protein>
    <submittedName>
        <fullName evidence="1">Uncharacterized protein</fullName>
    </submittedName>
</protein>
<dbReference type="Proteomes" id="UP000790833">
    <property type="component" value="Unassembled WGS sequence"/>
</dbReference>
<sequence length="196" mass="22457">MADVEDKLTPIQSFLGPLFPLLAEEKIAILFGLTNVQLKLENTCNNATDFNARSLGYSTARLRECGEQLFQSCWFKTTTFDNERYLSMLQQDIIYDINQFEPSSEVLVEFMKRQTMYQNIQSYRGAMKYGPIEDYEEYLQAKQNLQNITAVGSFYTLIGICWIKFGKEATAKQLIGNKIINGPNGLIRLTTQLSRT</sequence>
<dbReference type="EMBL" id="JAHMUF010000007">
    <property type="protein sequence ID" value="KAG7194367.1"/>
    <property type="molecule type" value="Genomic_DNA"/>
</dbReference>
<reference evidence="1" key="1">
    <citation type="submission" date="2021-03" db="EMBL/GenBank/DDBJ databases">
        <authorList>
            <person name="Palmer J.M."/>
        </authorList>
    </citation>
    <scope>NUCLEOTIDE SEQUENCE</scope>
    <source>
        <strain evidence="1">ARV_011</strain>
    </source>
</reference>
<evidence type="ECO:0000313" key="2">
    <source>
        <dbReference type="Proteomes" id="UP000790833"/>
    </source>
</evidence>
<comment type="caution">
    <text evidence="1">The sequence shown here is derived from an EMBL/GenBank/DDBJ whole genome shotgun (WGS) entry which is preliminary data.</text>
</comment>
<dbReference type="AlphaFoldDB" id="A0A9P7VAK1"/>
<dbReference type="OrthoDB" id="4014468at2759"/>
<dbReference type="RefSeq" id="XP_043049914.1">
    <property type="nucleotide sequence ID" value="XM_043195248.1"/>
</dbReference>
<name>A0A9P7VAK1_9ASCO</name>